<dbReference type="PANTHER" id="PTHR47331">
    <property type="entry name" value="PHD-TYPE DOMAIN-CONTAINING PROTEIN"/>
    <property type="match status" value="1"/>
</dbReference>
<dbReference type="Proteomes" id="UP001152795">
    <property type="component" value="Unassembled WGS sequence"/>
</dbReference>
<comment type="caution">
    <text evidence="1">The sequence shown here is derived from an EMBL/GenBank/DDBJ whole genome shotgun (WGS) entry which is preliminary data.</text>
</comment>
<sequence length="168" mass="19618">MMARRGQSRSIYSDNGTKECELRSMVKKLNESEDLQNRLTRIGEGICWKFQPPASRHWGGVHESLVKSVKRALYRTINPNEKTKRSNPTDLQLSALFAEVERFVNPRPISSTEAFRKLFVRLLIKWKWRCDAVDGFILDLIRILNDVHEGLYNLKEFSDEKAMEEDCK</sequence>
<reference evidence="1" key="1">
    <citation type="submission" date="2020-04" db="EMBL/GenBank/DDBJ databases">
        <authorList>
            <person name="Alioto T."/>
            <person name="Alioto T."/>
            <person name="Gomez Garrido J."/>
        </authorList>
    </citation>
    <scope>NUCLEOTIDE SEQUENCE</scope>
    <source>
        <strain evidence="1">A484AB</strain>
    </source>
</reference>
<name>A0A7D9IPL6_PARCT</name>
<proteinExistence type="predicted"/>
<dbReference type="AlphaFoldDB" id="A0A7D9IPL6"/>
<dbReference type="Gene3D" id="3.30.420.10">
    <property type="entry name" value="Ribonuclease H-like superfamily/Ribonuclease H"/>
    <property type="match status" value="1"/>
</dbReference>
<accession>A0A7D9IPL6</accession>
<dbReference type="GO" id="GO:0003676">
    <property type="term" value="F:nucleic acid binding"/>
    <property type="evidence" value="ECO:0007669"/>
    <property type="project" value="InterPro"/>
</dbReference>
<evidence type="ECO:0000313" key="2">
    <source>
        <dbReference type="Proteomes" id="UP001152795"/>
    </source>
</evidence>
<evidence type="ECO:0000313" key="1">
    <source>
        <dbReference type="EMBL" id="CAB4011903.1"/>
    </source>
</evidence>
<keyword evidence="2" id="KW-1185">Reference proteome</keyword>
<gene>
    <name evidence="1" type="ORF">PACLA_8A011928</name>
</gene>
<protein>
    <submittedName>
        <fullName evidence="1">Uncharacterized protein LOC110238700</fullName>
    </submittedName>
</protein>
<organism evidence="1 2">
    <name type="scientific">Paramuricea clavata</name>
    <name type="common">Red gorgonian</name>
    <name type="synonym">Violescent sea-whip</name>
    <dbReference type="NCBI Taxonomy" id="317549"/>
    <lineage>
        <taxon>Eukaryota</taxon>
        <taxon>Metazoa</taxon>
        <taxon>Cnidaria</taxon>
        <taxon>Anthozoa</taxon>
        <taxon>Octocorallia</taxon>
        <taxon>Malacalcyonacea</taxon>
        <taxon>Plexauridae</taxon>
        <taxon>Paramuricea</taxon>
    </lineage>
</organism>
<dbReference type="EMBL" id="CACRXK020007308">
    <property type="protein sequence ID" value="CAB4011903.1"/>
    <property type="molecule type" value="Genomic_DNA"/>
</dbReference>
<dbReference type="InterPro" id="IPR036397">
    <property type="entry name" value="RNaseH_sf"/>
</dbReference>